<dbReference type="SMART" id="SM00448">
    <property type="entry name" value="REC"/>
    <property type="match status" value="1"/>
</dbReference>
<comment type="caution">
    <text evidence="11">The sequence shown here is derived from an EMBL/GenBank/DDBJ whole genome shotgun (WGS) entry which is preliminary data.</text>
</comment>
<dbReference type="SUPFAM" id="SSF52172">
    <property type="entry name" value="CheY-like"/>
    <property type="match status" value="1"/>
</dbReference>
<evidence type="ECO:0000256" key="7">
    <source>
        <dbReference type="ARBA" id="ARBA00022840"/>
    </source>
</evidence>
<gene>
    <name evidence="11" type="ORF">LCGC14_2832610</name>
</gene>
<dbReference type="AlphaFoldDB" id="A0A0F9B4L8"/>
<feature type="domain" description="Response regulatory" evidence="10">
    <location>
        <begin position="272"/>
        <end position="388"/>
    </location>
</feature>
<dbReference type="PANTHER" id="PTHR45339">
    <property type="entry name" value="HYBRID SIGNAL TRANSDUCTION HISTIDINE KINASE J"/>
    <property type="match status" value="1"/>
</dbReference>
<evidence type="ECO:0000256" key="3">
    <source>
        <dbReference type="ARBA" id="ARBA00022553"/>
    </source>
</evidence>
<dbReference type="FunFam" id="3.30.565.10:FF:000010">
    <property type="entry name" value="Sensor histidine kinase RcsC"/>
    <property type="match status" value="1"/>
</dbReference>
<dbReference type="InterPro" id="IPR003661">
    <property type="entry name" value="HisK_dim/P_dom"/>
</dbReference>
<dbReference type="EC" id="2.7.13.3" evidence="2"/>
<feature type="non-terminal residue" evidence="11">
    <location>
        <position position="401"/>
    </location>
</feature>
<sequence length="401" mass="44198">ELLHAKESAEAANRAKSEFLANMSHEIRTPMNAIVGMSDLALQTKLNDNQRCYIDSVHRSAESLVGIINDILDFSKIEARQLDMETVDFHLEDVFDDLYSLLRLKTEKAGVELFFKWPRELPTALTGDPLRLGQILINLGNNAVKFTEAGEIIISVRLLEQKENQVKLHFSVKDGGIGMTQEQQGKLFQAFSQADSSTTRKYGGTGLGLTISKCLVEMMGGEIWAESSVGVGSTFHFTVNLGVQKNIASSVPYKKRKADGIDQAIVQLQGARILLAEDNEANQLLALHVLSNNGLVPTLVENGQQALEMLEAQDFDGVLMDCQMPIMDGYVATQEIRKQAKYRDLPILAMTANAMAGDRKKVLDAGMNDHIAKPVEPPVLVRVLDRWLKAGRVTTPLPSPV</sequence>
<evidence type="ECO:0000256" key="4">
    <source>
        <dbReference type="ARBA" id="ARBA00022679"/>
    </source>
</evidence>
<dbReference type="Pfam" id="PF02518">
    <property type="entry name" value="HATPase_c"/>
    <property type="match status" value="1"/>
</dbReference>
<dbReference type="Pfam" id="PF00072">
    <property type="entry name" value="Response_reg"/>
    <property type="match status" value="1"/>
</dbReference>
<dbReference type="CDD" id="cd00082">
    <property type="entry name" value="HisKA"/>
    <property type="match status" value="1"/>
</dbReference>
<evidence type="ECO:0000256" key="2">
    <source>
        <dbReference type="ARBA" id="ARBA00012438"/>
    </source>
</evidence>
<comment type="catalytic activity">
    <reaction evidence="1">
        <text>ATP + protein L-histidine = ADP + protein N-phospho-L-histidine.</text>
        <dbReference type="EC" id="2.7.13.3"/>
    </reaction>
</comment>
<dbReference type="InterPro" id="IPR005467">
    <property type="entry name" value="His_kinase_dom"/>
</dbReference>
<dbReference type="Gene3D" id="3.30.565.10">
    <property type="entry name" value="Histidine kinase-like ATPase, C-terminal domain"/>
    <property type="match status" value="1"/>
</dbReference>
<protein>
    <recommendedName>
        <fullName evidence="2">histidine kinase</fullName>
        <ecNumber evidence="2">2.7.13.3</ecNumber>
    </recommendedName>
</protein>
<dbReference type="PANTHER" id="PTHR45339:SF1">
    <property type="entry name" value="HYBRID SIGNAL TRANSDUCTION HISTIDINE KINASE J"/>
    <property type="match status" value="1"/>
</dbReference>
<dbReference type="PROSITE" id="PS50110">
    <property type="entry name" value="RESPONSE_REGULATORY"/>
    <property type="match status" value="1"/>
</dbReference>
<dbReference type="InterPro" id="IPR011006">
    <property type="entry name" value="CheY-like_superfamily"/>
</dbReference>
<dbReference type="InterPro" id="IPR001789">
    <property type="entry name" value="Sig_transdc_resp-reg_receiver"/>
</dbReference>
<dbReference type="FunFam" id="1.10.287.130:FF:000002">
    <property type="entry name" value="Two-component osmosensing histidine kinase"/>
    <property type="match status" value="1"/>
</dbReference>
<name>A0A0F9B4L8_9ZZZZ</name>
<dbReference type="SUPFAM" id="SSF55874">
    <property type="entry name" value="ATPase domain of HSP90 chaperone/DNA topoisomerase II/histidine kinase"/>
    <property type="match status" value="1"/>
</dbReference>
<dbReference type="PROSITE" id="PS50109">
    <property type="entry name" value="HIS_KIN"/>
    <property type="match status" value="1"/>
</dbReference>
<dbReference type="PRINTS" id="PR00344">
    <property type="entry name" value="BCTRLSENSOR"/>
</dbReference>
<evidence type="ECO:0000256" key="5">
    <source>
        <dbReference type="ARBA" id="ARBA00022741"/>
    </source>
</evidence>
<keyword evidence="7" id="KW-0067">ATP-binding</keyword>
<proteinExistence type="predicted"/>
<dbReference type="Gene3D" id="1.10.287.130">
    <property type="match status" value="1"/>
</dbReference>
<dbReference type="GO" id="GO:0000155">
    <property type="term" value="F:phosphorelay sensor kinase activity"/>
    <property type="evidence" value="ECO:0007669"/>
    <property type="project" value="InterPro"/>
</dbReference>
<organism evidence="11">
    <name type="scientific">marine sediment metagenome</name>
    <dbReference type="NCBI Taxonomy" id="412755"/>
    <lineage>
        <taxon>unclassified sequences</taxon>
        <taxon>metagenomes</taxon>
        <taxon>ecological metagenomes</taxon>
    </lineage>
</organism>
<dbReference type="EMBL" id="LAZR01053986">
    <property type="protein sequence ID" value="KKK79526.1"/>
    <property type="molecule type" value="Genomic_DNA"/>
</dbReference>
<evidence type="ECO:0000256" key="1">
    <source>
        <dbReference type="ARBA" id="ARBA00000085"/>
    </source>
</evidence>
<reference evidence="11" key="1">
    <citation type="journal article" date="2015" name="Nature">
        <title>Complex archaea that bridge the gap between prokaryotes and eukaryotes.</title>
        <authorList>
            <person name="Spang A."/>
            <person name="Saw J.H."/>
            <person name="Jorgensen S.L."/>
            <person name="Zaremba-Niedzwiedzka K."/>
            <person name="Martijn J."/>
            <person name="Lind A.E."/>
            <person name="van Eijk R."/>
            <person name="Schleper C."/>
            <person name="Guy L."/>
            <person name="Ettema T.J."/>
        </authorList>
    </citation>
    <scope>NUCLEOTIDE SEQUENCE</scope>
</reference>
<feature type="domain" description="Histidine kinase" evidence="9">
    <location>
        <begin position="22"/>
        <end position="243"/>
    </location>
</feature>
<accession>A0A0F9B4L8</accession>
<keyword evidence="4" id="KW-0808">Transferase</keyword>
<evidence type="ECO:0000259" key="9">
    <source>
        <dbReference type="PROSITE" id="PS50109"/>
    </source>
</evidence>
<evidence type="ECO:0000256" key="6">
    <source>
        <dbReference type="ARBA" id="ARBA00022777"/>
    </source>
</evidence>
<keyword evidence="3" id="KW-0597">Phosphoprotein</keyword>
<dbReference type="InterPro" id="IPR036097">
    <property type="entry name" value="HisK_dim/P_sf"/>
</dbReference>
<dbReference type="InterPro" id="IPR036890">
    <property type="entry name" value="HATPase_C_sf"/>
</dbReference>
<evidence type="ECO:0000256" key="8">
    <source>
        <dbReference type="ARBA" id="ARBA00023012"/>
    </source>
</evidence>
<dbReference type="InterPro" id="IPR003594">
    <property type="entry name" value="HATPase_dom"/>
</dbReference>
<keyword evidence="5" id="KW-0547">Nucleotide-binding</keyword>
<dbReference type="CDD" id="cd17546">
    <property type="entry name" value="REC_hyHK_CKI1_RcsC-like"/>
    <property type="match status" value="1"/>
</dbReference>
<dbReference type="GO" id="GO:0005524">
    <property type="term" value="F:ATP binding"/>
    <property type="evidence" value="ECO:0007669"/>
    <property type="project" value="UniProtKB-KW"/>
</dbReference>
<dbReference type="Pfam" id="PF00512">
    <property type="entry name" value="HisKA"/>
    <property type="match status" value="1"/>
</dbReference>
<dbReference type="SMART" id="SM00388">
    <property type="entry name" value="HisKA"/>
    <property type="match status" value="1"/>
</dbReference>
<dbReference type="CDD" id="cd16922">
    <property type="entry name" value="HATPase_EvgS-ArcB-TorS-like"/>
    <property type="match status" value="1"/>
</dbReference>
<feature type="non-terminal residue" evidence="11">
    <location>
        <position position="1"/>
    </location>
</feature>
<dbReference type="Gene3D" id="3.40.50.2300">
    <property type="match status" value="1"/>
</dbReference>
<dbReference type="InterPro" id="IPR004358">
    <property type="entry name" value="Sig_transdc_His_kin-like_C"/>
</dbReference>
<keyword evidence="6" id="KW-0418">Kinase</keyword>
<evidence type="ECO:0000259" key="10">
    <source>
        <dbReference type="PROSITE" id="PS50110"/>
    </source>
</evidence>
<keyword evidence="8" id="KW-0902">Two-component regulatory system</keyword>
<dbReference type="SMART" id="SM00387">
    <property type="entry name" value="HATPase_c"/>
    <property type="match status" value="1"/>
</dbReference>
<evidence type="ECO:0000313" key="11">
    <source>
        <dbReference type="EMBL" id="KKK79526.1"/>
    </source>
</evidence>
<dbReference type="SUPFAM" id="SSF47384">
    <property type="entry name" value="Homodimeric domain of signal transducing histidine kinase"/>
    <property type="match status" value="1"/>
</dbReference>